<dbReference type="EMBL" id="CP016094">
    <property type="protein sequence ID" value="AOS43080.1"/>
    <property type="molecule type" value="Genomic_DNA"/>
</dbReference>
<evidence type="ECO:0000313" key="8">
    <source>
        <dbReference type="EMBL" id="AOS43080.1"/>
    </source>
</evidence>
<evidence type="ECO:0000259" key="6">
    <source>
        <dbReference type="Pfam" id="PF02836"/>
    </source>
</evidence>
<evidence type="ECO:0000313" key="9">
    <source>
        <dbReference type="Proteomes" id="UP000095228"/>
    </source>
</evidence>
<keyword evidence="2 8" id="KW-0378">Hydrolase</keyword>
<dbReference type="InterPro" id="IPR006104">
    <property type="entry name" value="Glyco_hydro_2_N"/>
</dbReference>
<name>A0A1I7PHJ6_9BACT</name>
<evidence type="ECO:0000256" key="3">
    <source>
        <dbReference type="ARBA" id="ARBA00023295"/>
    </source>
</evidence>
<feature type="signal peptide" evidence="4">
    <location>
        <begin position="1"/>
        <end position="22"/>
    </location>
</feature>
<dbReference type="KEGG" id="obg:Verru16b_00120"/>
<dbReference type="InterPro" id="IPR023232">
    <property type="entry name" value="Glyco_hydro_2_AS"/>
</dbReference>
<comment type="similarity">
    <text evidence="1">Belongs to the glycosyl hydrolase 2 family.</text>
</comment>
<dbReference type="PROSITE" id="PS00608">
    <property type="entry name" value="GLYCOSYL_HYDROL_F2_2"/>
    <property type="match status" value="1"/>
</dbReference>
<dbReference type="Gene3D" id="2.60.40.10">
    <property type="entry name" value="Immunoglobulins"/>
    <property type="match status" value="1"/>
</dbReference>
<evidence type="ECO:0000256" key="2">
    <source>
        <dbReference type="ARBA" id="ARBA00022801"/>
    </source>
</evidence>
<evidence type="ECO:0000259" key="7">
    <source>
        <dbReference type="Pfam" id="PF02837"/>
    </source>
</evidence>
<dbReference type="PANTHER" id="PTHR42732">
    <property type="entry name" value="BETA-GALACTOSIDASE"/>
    <property type="match status" value="1"/>
</dbReference>
<dbReference type="InterPro" id="IPR013783">
    <property type="entry name" value="Ig-like_fold"/>
</dbReference>
<dbReference type="Pfam" id="PF00703">
    <property type="entry name" value="Glyco_hydro_2"/>
    <property type="match status" value="1"/>
</dbReference>
<feature type="domain" description="Glycoside hydrolase family 2 catalytic" evidence="6">
    <location>
        <begin position="304"/>
        <end position="596"/>
    </location>
</feature>
<dbReference type="SUPFAM" id="SSF49303">
    <property type="entry name" value="beta-Galactosidase/glucuronidase domain"/>
    <property type="match status" value="1"/>
</dbReference>
<dbReference type="Gene3D" id="2.60.120.260">
    <property type="entry name" value="Galactose-binding domain-like"/>
    <property type="match status" value="1"/>
</dbReference>
<dbReference type="InterPro" id="IPR008979">
    <property type="entry name" value="Galactose-bd-like_sf"/>
</dbReference>
<dbReference type="Pfam" id="PF02837">
    <property type="entry name" value="Glyco_hydro_2_N"/>
    <property type="match status" value="1"/>
</dbReference>
<gene>
    <name evidence="8" type="primary">uidA</name>
    <name evidence="8" type="ORF">Verru16b_00120</name>
</gene>
<proteinExistence type="inferred from homology"/>
<organism evidence="8 9">
    <name type="scientific">Lacunisphaera limnophila</name>
    <dbReference type="NCBI Taxonomy" id="1838286"/>
    <lineage>
        <taxon>Bacteria</taxon>
        <taxon>Pseudomonadati</taxon>
        <taxon>Verrucomicrobiota</taxon>
        <taxon>Opitutia</taxon>
        <taxon>Opitutales</taxon>
        <taxon>Opitutaceae</taxon>
        <taxon>Lacunisphaera</taxon>
    </lineage>
</organism>
<dbReference type="Pfam" id="PF02836">
    <property type="entry name" value="Glyco_hydro_2_C"/>
    <property type="match status" value="1"/>
</dbReference>
<dbReference type="InterPro" id="IPR017853">
    <property type="entry name" value="GH"/>
</dbReference>
<sequence>MQSLLRPLVLALAALTGLVAPATPLINAADREVLALNGRWHVIVDPYDNGYVNYRLQRFDEATKPSGGYFLDRKPATPAELIEYDFDTSASLNVPGDWNSQDDKLLYYESTVWYRKRFDYTPRAAGARQFLHFGGANYEADVYLNGAKLGRHVGGFTPFEFEVTGKLKPTGNSLVVRVNNARRPEAVPTVNTDWWNYGGLTRDVRLLETPATAIRDFALRLQPGADRRVRGFVQLDGPGQPVTVEIPELKIAVAATADAAGRATFEFALTGAELWSPESPRLYAVTLTAGADRLTDRVGFRTIETRGADILLNGKSTFLRGISLHEENPLRGGRATTPADARQLLGWAQELGCNYVRLAHYPHNEHMARVADELGILLWAEVPVYWTIHWDNADTYANAENQLTELITRDRNRASVIIWSMANETPISPARTVFLKKLVAHTRALDPTRLISAAMERHSPADDPSTSIVEDELAEVTDLVSFNQYIGWYVGMPDDCAKAKWIINYNKPVIVSEFGADALQGLHGDRRARFTEEFQADLYAQTLTMLEKIPQLRGMTPWILCDFRSPRRHLPNIQDGWNRKGLIGENGTRKMAFGVLQEYYARKAAAYAKP</sequence>
<dbReference type="OrthoDB" id="9801077at2"/>
<dbReference type="GO" id="GO:0004566">
    <property type="term" value="F:beta-glucuronidase activity"/>
    <property type="evidence" value="ECO:0007669"/>
    <property type="project" value="UniProtKB-EC"/>
</dbReference>
<dbReference type="SUPFAM" id="SSF51445">
    <property type="entry name" value="(Trans)glycosidases"/>
    <property type="match status" value="1"/>
</dbReference>
<dbReference type="PANTHER" id="PTHR42732:SF1">
    <property type="entry name" value="BETA-MANNOSIDASE"/>
    <property type="match status" value="1"/>
</dbReference>
<evidence type="ECO:0000259" key="5">
    <source>
        <dbReference type="Pfam" id="PF00703"/>
    </source>
</evidence>
<dbReference type="PATRIC" id="fig|1838286.3.peg.117"/>
<keyword evidence="4" id="KW-0732">Signal</keyword>
<keyword evidence="9" id="KW-1185">Reference proteome</keyword>
<dbReference type="RefSeq" id="WP_069960475.1">
    <property type="nucleotide sequence ID" value="NZ_CP016094.1"/>
</dbReference>
<feature type="domain" description="Glycoside hydrolase family 2 immunoglobulin-like beta-sandwich" evidence="5">
    <location>
        <begin position="260"/>
        <end position="301"/>
    </location>
</feature>
<dbReference type="EC" id="3.2.1.31" evidence="8"/>
<dbReference type="PRINTS" id="PR00132">
    <property type="entry name" value="GLHYDRLASE2"/>
</dbReference>
<evidence type="ECO:0000256" key="1">
    <source>
        <dbReference type="ARBA" id="ARBA00007401"/>
    </source>
</evidence>
<reference evidence="8 9" key="1">
    <citation type="submission" date="2016-06" db="EMBL/GenBank/DDBJ databases">
        <title>Three novel species with peptidoglycan cell walls form the new genus Lacunisphaera gen. nov. in the family Opitutaceae of the verrucomicrobial subdivision 4.</title>
        <authorList>
            <person name="Rast P."/>
            <person name="Gloeckner I."/>
            <person name="Jogler M."/>
            <person name="Boedeker C."/>
            <person name="Jeske O."/>
            <person name="Wiegand S."/>
            <person name="Reinhardt R."/>
            <person name="Schumann P."/>
            <person name="Rohde M."/>
            <person name="Spring S."/>
            <person name="Gloeckner F.O."/>
            <person name="Jogler C."/>
        </authorList>
    </citation>
    <scope>NUCLEOTIDE SEQUENCE [LARGE SCALE GENOMIC DNA]</scope>
    <source>
        <strain evidence="8 9">IG16b</strain>
    </source>
</reference>
<dbReference type="SUPFAM" id="SSF49785">
    <property type="entry name" value="Galactose-binding domain-like"/>
    <property type="match status" value="1"/>
</dbReference>
<dbReference type="AlphaFoldDB" id="A0A1I7PHJ6"/>
<dbReference type="InterPro" id="IPR006102">
    <property type="entry name" value="Ig-like_GH2"/>
</dbReference>
<dbReference type="STRING" id="1838286.Verru16b_00120"/>
<dbReference type="InterPro" id="IPR036156">
    <property type="entry name" value="Beta-gal/glucu_dom_sf"/>
</dbReference>
<dbReference type="InterPro" id="IPR006101">
    <property type="entry name" value="Glyco_hydro_2"/>
</dbReference>
<accession>A0A1I7PHJ6</accession>
<dbReference type="Gene3D" id="3.20.20.80">
    <property type="entry name" value="Glycosidases"/>
    <property type="match status" value="1"/>
</dbReference>
<feature type="chain" id="PRO_5009304106" evidence="4">
    <location>
        <begin position="23"/>
        <end position="610"/>
    </location>
</feature>
<feature type="domain" description="Glycosyl hydrolases family 2 sugar binding" evidence="7">
    <location>
        <begin position="92"/>
        <end position="210"/>
    </location>
</feature>
<protein>
    <submittedName>
        <fullName evidence="8">Beta-glucuronidase</fullName>
        <ecNumber evidence="8">3.2.1.31</ecNumber>
    </submittedName>
</protein>
<dbReference type="InterPro" id="IPR051913">
    <property type="entry name" value="GH2_Domain-Containing"/>
</dbReference>
<dbReference type="Proteomes" id="UP000095228">
    <property type="component" value="Chromosome"/>
</dbReference>
<evidence type="ECO:0000256" key="4">
    <source>
        <dbReference type="SAM" id="SignalP"/>
    </source>
</evidence>
<keyword evidence="3 8" id="KW-0326">Glycosidase</keyword>
<dbReference type="GO" id="GO:0005975">
    <property type="term" value="P:carbohydrate metabolic process"/>
    <property type="evidence" value="ECO:0007669"/>
    <property type="project" value="InterPro"/>
</dbReference>
<dbReference type="InterPro" id="IPR006103">
    <property type="entry name" value="Glyco_hydro_2_cat"/>
</dbReference>